<keyword evidence="1" id="KW-0106">Calcium</keyword>
<feature type="coiled-coil region" evidence="2">
    <location>
        <begin position="583"/>
        <end position="631"/>
    </location>
</feature>
<dbReference type="PROSITE" id="PS00018">
    <property type="entry name" value="EF_HAND_1"/>
    <property type="match status" value="1"/>
</dbReference>
<feature type="region of interest" description="Disordered" evidence="3">
    <location>
        <begin position="86"/>
        <end position="154"/>
    </location>
</feature>
<evidence type="ECO:0000313" key="6">
    <source>
        <dbReference type="EMBL" id="WAR06724.1"/>
    </source>
</evidence>
<dbReference type="PANTHER" id="PTHR11216">
    <property type="entry name" value="EH DOMAIN"/>
    <property type="match status" value="1"/>
</dbReference>
<feature type="region of interest" description="Disordered" evidence="3">
    <location>
        <begin position="377"/>
        <end position="485"/>
    </location>
</feature>
<reference evidence="6" key="1">
    <citation type="submission" date="2022-11" db="EMBL/GenBank/DDBJ databases">
        <title>Centuries of genome instability and evolution in soft-shell clam transmissible cancer (bioRxiv).</title>
        <authorList>
            <person name="Hart S.F.M."/>
            <person name="Yonemitsu M.A."/>
            <person name="Giersch R.M."/>
            <person name="Beal B.F."/>
            <person name="Arriagada G."/>
            <person name="Davis B.W."/>
            <person name="Ostrander E.A."/>
            <person name="Goff S.P."/>
            <person name="Metzger M.J."/>
        </authorList>
    </citation>
    <scope>NUCLEOTIDE SEQUENCE</scope>
    <source>
        <strain evidence="6">MELC-2E11</strain>
        <tissue evidence="6">Siphon/mantle</tissue>
    </source>
</reference>
<dbReference type="InterPro" id="IPR018247">
    <property type="entry name" value="EF_Hand_1_Ca_BS"/>
</dbReference>
<feature type="compositionally biased region" description="Polar residues" evidence="3">
    <location>
        <begin position="86"/>
        <end position="108"/>
    </location>
</feature>
<dbReference type="CDD" id="cd00052">
    <property type="entry name" value="EH"/>
    <property type="match status" value="2"/>
</dbReference>
<protein>
    <submittedName>
        <fullName evidence="6">REPS1-like protein</fullName>
    </submittedName>
</protein>
<proteinExistence type="predicted"/>
<keyword evidence="2" id="KW-0175">Coiled coil</keyword>
<feature type="compositionally biased region" description="Low complexity" evidence="3">
    <location>
        <begin position="410"/>
        <end position="424"/>
    </location>
</feature>
<dbReference type="InterPro" id="IPR011992">
    <property type="entry name" value="EF-hand-dom_pair"/>
</dbReference>
<gene>
    <name evidence="6" type="ORF">MAR_016682</name>
</gene>
<dbReference type="InterPro" id="IPR002048">
    <property type="entry name" value="EF_hand_dom"/>
</dbReference>
<dbReference type="SUPFAM" id="SSF47473">
    <property type="entry name" value="EF-hand"/>
    <property type="match status" value="2"/>
</dbReference>
<evidence type="ECO:0000256" key="2">
    <source>
        <dbReference type="SAM" id="Coils"/>
    </source>
</evidence>
<keyword evidence="7" id="KW-1185">Reference proteome</keyword>
<organism evidence="6 7">
    <name type="scientific">Mya arenaria</name>
    <name type="common">Soft-shell clam</name>
    <dbReference type="NCBI Taxonomy" id="6604"/>
    <lineage>
        <taxon>Eukaryota</taxon>
        <taxon>Metazoa</taxon>
        <taxon>Spiralia</taxon>
        <taxon>Lophotrochozoa</taxon>
        <taxon>Mollusca</taxon>
        <taxon>Bivalvia</taxon>
        <taxon>Autobranchia</taxon>
        <taxon>Heteroconchia</taxon>
        <taxon>Euheterodonta</taxon>
        <taxon>Imparidentia</taxon>
        <taxon>Neoheterodontei</taxon>
        <taxon>Myida</taxon>
        <taxon>Myoidea</taxon>
        <taxon>Myidae</taxon>
        <taxon>Mya</taxon>
    </lineage>
</organism>
<dbReference type="PROSITE" id="PS50222">
    <property type="entry name" value="EF_HAND_2"/>
    <property type="match status" value="2"/>
</dbReference>
<dbReference type="Proteomes" id="UP001164746">
    <property type="component" value="Chromosome 6"/>
</dbReference>
<feature type="domain" description="EF-hand" evidence="5">
    <location>
        <begin position="317"/>
        <end position="352"/>
    </location>
</feature>
<dbReference type="SMART" id="SM00027">
    <property type="entry name" value="EH"/>
    <property type="match status" value="2"/>
</dbReference>
<sequence>MLTELEQSVYAELFQTCDADGSGKISGGHAFELFRQSGLPHDVLQQVTELCGAKRLGHFGRSQFYIALKLIAVAQCGLPVTTDSINSGAASGTGQSTADSITERQLQGQLPPPPSSAKKVHSRNLSGQFRGAHAEQPPQQILKDGQPVVPDTVSSPFLASQSQIPTQGPQPSVPLSVPISPPISPQGPTPFAPVAPVMTSSAGSQQLTLTGGIPEAVQQSGMVNQIPLRGTEEWARFESDDEKHGLLGHGKKEGWDMKLPDFDSSSYSSDTESVEDVWSINDEQREYYVKQFESVEHDPNGHISGVVAKEFFEKSKLTNLELSKIWNLADLNHDGALSLEEFCIAMHLVVLRRNEIEIPERLPFSLMPYNAFTNDENEPFAADLPEGSTLKRLSPQTPPAGHWEGLVQDSPAAVSSSEVSSPSAMPGHILPPVPLSSHNEDRFTVTTSVDTEPPVPPPRPQNRSMSVDYKAPPAVPPRVSAKEAPGAQKLAHLKHLEPVQSQEVLNIQPGSTNVPPGSSAAPTITAIHPNQHDHTHSQERNKAGYDGGDGGADLKTAVAWDLLGPDFQDGSAERQTEFILAAQRQASRDKKELQMAIRTHKERNSTLSRLNSELNQELQEVMEQRIALEIQLEHLRPFSSYHTHHNS</sequence>
<dbReference type="PROSITE" id="PS50031">
    <property type="entry name" value="EH"/>
    <property type="match status" value="2"/>
</dbReference>
<evidence type="ECO:0000256" key="3">
    <source>
        <dbReference type="SAM" id="MobiDB-lite"/>
    </source>
</evidence>
<evidence type="ECO:0000259" key="4">
    <source>
        <dbReference type="PROSITE" id="PS50031"/>
    </source>
</evidence>
<accession>A0ABY7EE95</accession>
<evidence type="ECO:0000259" key="5">
    <source>
        <dbReference type="PROSITE" id="PS50222"/>
    </source>
</evidence>
<dbReference type="Gene3D" id="1.10.238.10">
    <property type="entry name" value="EF-hand"/>
    <property type="match status" value="2"/>
</dbReference>
<dbReference type="Pfam" id="PF12763">
    <property type="entry name" value="EH"/>
    <property type="match status" value="2"/>
</dbReference>
<evidence type="ECO:0000256" key="1">
    <source>
        <dbReference type="ARBA" id="ARBA00022837"/>
    </source>
</evidence>
<evidence type="ECO:0000313" key="7">
    <source>
        <dbReference type="Proteomes" id="UP001164746"/>
    </source>
</evidence>
<feature type="domain" description="EF-hand" evidence="5">
    <location>
        <begin position="5"/>
        <end position="40"/>
    </location>
</feature>
<feature type="domain" description="EH" evidence="4">
    <location>
        <begin position="6"/>
        <end position="77"/>
    </location>
</feature>
<dbReference type="CDD" id="cd14686">
    <property type="entry name" value="bZIP"/>
    <property type="match status" value="1"/>
</dbReference>
<dbReference type="SMART" id="SM00054">
    <property type="entry name" value="EFh"/>
    <property type="match status" value="2"/>
</dbReference>
<dbReference type="InterPro" id="IPR000261">
    <property type="entry name" value="EH_dom"/>
</dbReference>
<dbReference type="PANTHER" id="PTHR11216:SF174">
    <property type="entry name" value="GH06923P"/>
    <property type="match status" value="1"/>
</dbReference>
<name>A0ABY7EE95_MYAAR</name>
<dbReference type="EMBL" id="CP111017">
    <property type="protein sequence ID" value="WAR06724.1"/>
    <property type="molecule type" value="Genomic_DNA"/>
</dbReference>
<feature type="domain" description="EH" evidence="4">
    <location>
        <begin position="284"/>
        <end position="373"/>
    </location>
</feature>